<organism evidence="1 2">
    <name type="scientific">Nonomuraea purpurea</name>
    <dbReference type="NCBI Taxonomy" id="1849276"/>
    <lineage>
        <taxon>Bacteria</taxon>
        <taxon>Bacillati</taxon>
        <taxon>Actinomycetota</taxon>
        <taxon>Actinomycetes</taxon>
        <taxon>Streptosporangiales</taxon>
        <taxon>Streptosporangiaceae</taxon>
        <taxon>Nonomuraea</taxon>
    </lineage>
</organism>
<keyword evidence="2" id="KW-1185">Reference proteome</keyword>
<dbReference type="Proteomes" id="UP001595851">
    <property type="component" value="Unassembled WGS sequence"/>
</dbReference>
<gene>
    <name evidence="1" type="ORF">ACFOY2_51590</name>
</gene>
<evidence type="ECO:0000313" key="2">
    <source>
        <dbReference type="Proteomes" id="UP001595851"/>
    </source>
</evidence>
<dbReference type="RefSeq" id="WP_379535543.1">
    <property type="nucleotide sequence ID" value="NZ_JBHSBI010000049.1"/>
</dbReference>
<evidence type="ECO:0000313" key="1">
    <source>
        <dbReference type="EMBL" id="MFC4015736.1"/>
    </source>
</evidence>
<dbReference type="EMBL" id="JBHSBI010000049">
    <property type="protein sequence ID" value="MFC4015736.1"/>
    <property type="molecule type" value="Genomic_DNA"/>
</dbReference>
<protein>
    <recommendedName>
        <fullName evidence="3">Ig-like domain-containing protein</fullName>
    </recommendedName>
</protein>
<sequence length="189" mass="19308">MSTLRLVPPVAFTSRGLRFAGIAIGGLALLVTTLVSAATGARAAIGFTECTGSQTVTYTPGLTDQPREVTVTGKAALTRCVSSSDPTISQATSTFSATGTFSCTSGSRAGTRRITWNNGRTSTLSSTSTVSVKGAESLVLIKGMVVDGEFKGTQWAGTFIMFSTKPQDCLTPQGLATASGPVVLSIGSL</sequence>
<proteinExistence type="predicted"/>
<accession>A0ABV8GP33</accession>
<reference evidence="2" key="1">
    <citation type="journal article" date="2019" name="Int. J. Syst. Evol. Microbiol.">
        <title>The Global Catalogue of Microorganisms (GCM) 10K type strain sequencing project: providing services to taxonomists for standard genome sequencing and annotation.</title>
        <authorList>
            <consortium name="The Broad Institute Genomics Platform"/>
            <consortium name="The Broad Institute Genome Sequencing Center for Infectious Disease"/>
            <person name="Wu L."/>
            <person name="Ma J."/>
        </authorList>
    </citation>
    <scope>NUCLEOTIDE SEQUENCE [LARGE SCALE GENOMIC DNA]</scope>
    <source>
        <strain evidence="2">TBRC 1276</strain>
    </source>
</reference>
<evidence type="ECO:0008006" key="3">
    <source>
        <dbReference type="Google" id="ProtNLM"/>
    </source>
</evidence>
<name>A0ABV8GP33_9ACTN</name>
<comment type="caution">
    <text evidence="1">The sequence shown here is derived from an EMBL/GenBank/DDBJ whole genome shotgun (WGS) entry which is preliminary data.</text>
</comment>